<dbReference type="EMBL" id="JAKELL010000097">
    <property type="protein sequence ID" value="KAH8982694.1"/>
    <property type="molecule type" value="Genomic_DNA"/>
</dbReference>
<proteinExistence type="predicted"/>
<protein>
    <submittedName>
        <fullName evidence="1">Uncharacterized protein</fullName>
    </submittedName>
</protein>
<keyword evidence="2" id="KW-1185">Reference proteome</keyword>
<sequence>MVCRFKLSIVKYRSGATLGTHMSHGQIVAIPSNIRSFSNKEERGLRPLSFIIHHAWSSWCLPLCYSSIATILCFHITHTSPSLDQTAQFFCTNPTKIHPPVYEVATATLLPAPRVAPPAVAAASASASLAAPRPRAAFPPTSYTSWPSMMYTWRDTRTRAPPPSRPVQAPRSLHSITIGHAAAANASLTRVLPHQQSIYHPAKCPLLLEQESTMAPIRSGGAIYGGVAGTVAGY</sequence>
<accession>A0AAD4L981</accession>
<gene>
    <name evidence="1" type="ORF">EDB92DRAFT_1630738</name>
</gene>
<dbReference type="Proteomes" id="UP001201163">
    <property type="component" value="Unassembled WGS sequence"/>
</dbReference>
<comment type="caution">
    <text evidence="1">The sequence shown here is derived from an EMBL/GenBank/DDBJ whole genome shotgun (WGS) entry which is preliminary data.</text>
</comment>
<dbReference type="AlphaFoldDB" id="A0AAD4L981"/>
<reference evidence="1" key="1">
    <citation type="submission" date="2022-01" db="EMBL/GenBank/DDBJ databases">
        <title>Comparative genomics reveals a dynamic genome evolution in the ectomycorrhizal milk-cap (Lactarius) mushrooms.</title>
        <authorList>
            <consortium name="DOE Joint Genome Institute"/>
            <person name="Lebreton A."/>
            <person name="Tang N."/>
            <person name="Kuo A."/>
            <person name="LaButti K."/>
            <person name="Drula E."/>
            <person name="Barry K."/>
            <person name="Clum A."/>
            <person name="Lipzen A."/>
            <person name="Mousain D."/>
            <person name="Ng V."/>
            <person name="Wang R."/>
            <person name="Wang X."/>
            <person name="Dai Y."/>
            <person name="Henrissat B."/>
            <person name="Grigoriev I.V."/>
            <person name="Guerin-Laguette A."/>
            <person name="Yu F."/>
            <person name="Martin F.M."/>
        </authorList>
    </citation>
    <scope>NUCLEOTIDE SEQUENCE</scope>
    <source>
        <strain evidence="1">QP</strain>
    </source>
</reference>
<organism evidence="1 2">
    <name type="scientific">Lactarius akahatsu</name>
    <dbReference type="NCBI Taxonomy" id="416441"/>
    <lineage>
        <taxon>Eukaryota</taxon>
        <taxon>Fungi</taxon>
        <taxon>Dikarya</taxon>
        <taxon>Basidiomycota</taxon>
        <taxon>Agaricomycotina</taxon>
        <taxon>Agaricomycetes</taxon>
        <taxon>Russulales</taxon>
        <taxon>Russulaceae</taxon>
        <taxon>Lactarius</taxon>
    </lineage>
</organism>
<evidence type="ECO:0000313" key="1">
    <source>
        <dbReference type="EMBL" id="KAH8982694.1"/>
    </source>
</evidence>
<evidence type="ECO:0000313" key="2">
    <source>
        <dbReference type="Proteomes" id="UP001201163"/>
    </source>
</evidence>
<name>A0AAD4L981_9AGAM</name>